<keyword evidence="1" id="KW-0328">Glycosyltransferase</keyword>
<dbReference type="InterPro" id="IPR002201">
    <property type="entry name" value="Glyco_trans_9"/>
</dbReference>
<protein>
    <submittedName>
        <fullName evidence="3">Glycosyltransferase family 9 protein</fullName>
    </submittedName>
</protein>
<gene>
    <name evidence="3" type="ORF">NYZ99_20280</name>
</gene>
<dbReference type="Pfam" id="PF01075">
    <property type="entry name" value="Glyco_transf_9"/>
    <property type="match status" value="1"/>
</dbReference>
<sequence length="349" mass="38973">MAKSNIRHILVIRLSAMGDVAMTVPVLLALTQKYPDIKITFLTKPFFGPIVAGIPNINVFTADVKGTHKGLLGLWKLFKQLKKLDLDAVADLHNVLRSNILKVLFKLNGIPTEQMDKGRKEKRELTSGKLKELKPLKPMHLRYISVFEKLGFHFPIFKDHILAKLEVNKDLGRIFLTENKKVIGIAPFAAFPGKIYPLAFMKTLVSQLEALQDVKIVLFGGGQKEQAILEGWENSLSNSFSVAGKTTFKEELALISNLDLMISMDSGNGHLAAMYGVPVITLWGVTHPTAGFVPFGQSEENQITSDRRSYPLIPTSVYGNKFPSGYDRVMETIAPEQIFKRVKLILQKD</sequence>
<proteinExistence type="predicted"/>
<evidence type="ECO:0000256" key="2">
    <source>
        <dbReference type="ARBA" id="ARBA00022679"/>
    </source>
</evidence>
<dbReference type="SUPFAM" id="SSF53756">
    <property type="entry name" value="UDP-Glycosyltransferase/glycogen phosphorylase"/>
    <property type="match status" value="1"/>
</dbReference>
<dbReference type="RefSeq" id="WP_260572865.1">
    <property type="nucleotide sequence ID" value="NZ_CP104205.1"/>
</dbReference>
<evidence type="ECO:0000313" key="4">
    <source>
        <dbReference type="Proteomes" id="UP001059209"/>
    </source>
</evidence>
<dbReference type="Proteomes" id="UP001059209">
    <property type="component" value="Chromosome"/>
</dbReference>
<dbReference type="PANTHER" id="PTHR30160">
    <property type="entry name" value="TETRAACYLDISACCHARIDE 4'-KINASE-RELATED"/>
    <property type="match status" value="1"/>
</dbReference>
<dbReference type="CDD" id="cd03789">
    <property type="entry name" value="GT9_LPS_heptosyltransferase"/>
    <property type="match status" value="1"/>
</dbReference>
<keyword evidence="4" id="KW-1185">Reference proteome</keyword>
<name>A0ABY5Y7L7_9FLAO</name>
<evidence type="ECO:0000256" key="1">
    <source>
        <dbReference type="ARBA" id="ARBA00022676"/>
    </source>
</evidence>
<dbReference type="PANTHER" id="PTHR30160:SF22">
    <property type="entry name" value="LIPOPOLYSACCHARIDE CORE BIOSYNTHESIS PROTEIN"/>
    <property type="match status" value="1"/>
</dbReference>
<dbReference type="InterPro" id="IPR051199">
    <property type="entry name" value="LPS_LOS_Heptosyltrfase"/>
</dbReference>
<dbReference type="Gene3D" id="3.40.50.2000">
    <property type="entry name" value="Glycogen Phosphorylase B"/>
    <property type="match status" value="2"/>
</dbReference>
<evidence type="ECO:0000313" key="3">
    <source>
        <dbReference type="EMBL" id="UWX55013.1"/>
    </source>
</evidence>
<accession>A0ABY5Y7L7</accession>
<keyword evidence="2" id="KW-0808">Transferase</keyword>
<reference evidence="3" key="1">
    <citation type="submission" date="2022-09" db="EMBL/GenBank/DDBJ databases">
        <title>Maribacter litopenaei sp. nov., isolated from the intestinal tract of the Pacific White Shrimp, Litopenaeus vannamei.</title>
        <authorList>
            <person name="Kim S.Y."/>
            <person name="Hwang C.Y."/>
        </authorList>
    </citation>
    <scope>NUCLEOTIDE SEQUENCE</scope>
    <source>
        <strain evidence="3">HL-LV01</strain>
    </source>
</reference>
<dbReference type="EMBL" id="CP104205">
    <property type="protein sequence ID" value="UWX55013.1"/>
    <property type="molecule type" value="Genomic_DNA"/>
</dbReference>
<organism evidence="3 4">
    <name type="scientific">Maribacter litopenaei</name>
    <dbReference type="NCBI Taxonomy" id="2976127"/>
    <lineage>
        <taxon>Bacteria</taxon>
        <taxon>Pseudomonadati</taxon>
        <taxon>Bacteroidota</taxon>
        <taxon>Flavobacteriia</taxon>
        <taxon>Flavobacteriales</taxon>
        <taxon>Flavobacteriaceae</taxon>
        <taxon>Maribacter</taxon>
    </lineage>
</organism>